<dbReference type="Proteomes" id="UP000019148">
    <property type="component" value="Unassembled WGS sequence"/>
</dbReference>
<comment type="caution">
    <text evidence="1">The sequence shown here is derived from an EMBL/GenBank/DDBJ whole genome shotgun (WGS) entry which is preliminary data.</text>
</comment>
<organism evidence="1 2">
    <name type="scientific">Borrelia duttonii CR2A</name>
    <dbReference type="NCBI Taxonomy" id="1432657"/>
    <lineage>
        <taxon>Bacteria</taxon>
        <taxon>Pseudomonadati</taxon>
        <taxon>Spirochaetota</taxon>
        <taxon>Spirochaetia</taxon>
        <taxon>Spirochaetales</taxon>
        <taxon>Borreliaceae</taxon>
        <taxon>Borrelia</taxon>
    </lineage>
</organism>
<protein>
    <submittedName>
        <fullName evidence="1">Putative cytosolic protein</fullName>
    </submittedName>
</protein>
<dbReference type="PATRIC" id="fig|1432657.3.peg.1521"/>
<dbReference type="InterPro" id="IPR004180">
    <property type="entry name" value="DUF226_BOR_spp"/>
</dbReference>
<accession>W6TFG4</accession>
<dbReference type="AlphaFoldDB" id="W6TFG4"/>
<name>W6TFG4_9SPIR</name>
<sequence>MDSVLERLREKKDEIKANIFIRLEVEDNKKIYHTKVMNDFYAFGIDNRDKGRFFISFRGLFNQKKIMSFNLFSIKGDDKFLGIFYGYKKPIRNIIKKYEENGIIKTSFFSKIYYIEFRFRKGSVFCYIKGIHRLLQKDRFKTKYCQVLVEKLSKLEREVHLFYNKKLPKGGLVHRWIKKTKGDYHRINQRWSWEKYDQYNICNIISSKISSIVNRYGYSSFDY</sequence>
<evidence type="ECO:0000313" key="2">
    <source>
        <dbReference type="Proteomes" id="UP000019148"/>
    </source>
</evidence>
<reference evidence="1 2" key="1">
    <citation type="submission" date="2013-12" db="EMBL/GenBank/DDBJ databases">
        <title>Comparative genomics of relapsing fever spirochetes.</title>
        <authorList>
            <person name="Schwan T.G."/>
            <person name="Raffel S.J."/>
            <person name="Porcella S.F."/>
        </authorList>
    </citation>
    <scope>NUCLEOTIDE SEQUENCE [LARGE SCALE GENOMIC DNA]</scope>
    <source>
        <strain evidence="1 2">CR2A</strain>
    </source>
</reference>
<gene>
    <name evidence="1" type="ORF">BDCR2A_01591</name>
</gene>
<dbReference type="Pfam" id="PF02890">
    <property type="entry name" value="DUF226"/>
    <property type="match status" value="1"/>
</dbReference>
<dbReference type="EMBL" id="AZIT01000041">
    <property type="protein sequence ID" value="ETZ17492.1"/>
    <property type="molecule type" value="Genomic_DNA"/>
</dbReference>
<evidence type="ECO:0000313" key="1">
    <source>
        <dbReference type="EMBL" id="ETZ17492.1"/>
    </source>
</evidence>
<proteinExistence type="predicted"/>